<organism evidence="2 3">
    <name type="scientific">Anaerosacchariphilus polymeriproducens</name>
    <dbReference type="NCBI Taxonomy" id="1812858"/>
    <lineage>
        <taxon>Bacteria</taxon>
        <taxon>Bacillati</taxon>
        <taxon>Bacillota</taxon>
        <taxon>Clostridia</taxon>
        <taxon>Lachnospirales</taxon>
        <taxon>Lachnospiraceae</taxon>
        <taxon>Anaerosacchariphilus</taxon>
    </lineage>
</organism>
<evidence type="ECO:0000313" key="2">
    <source>
        <dbReference type="EMBL" id="RDU25180.1"/>
    </source>
</evidence>
<comment type="caution">
    <text evidence="2">The sequence shown here is derived from an EMBL/GenBank/DDBJ whole genome shotgun (WGS) entry which is preliminary data.</text>
</comment>
<gene>
    <name evidence="2" type="ORF">DWV06_00440</name>
</gene>
<dbReference type="Proteomes" id="UP000255036">
    <property type="component" value="Unassembled WGS sequence"/>
</dbReference>
<reference evidence="2 3" key="1">
    <citation type="submission" date="2018-07" db="EMBL/GenBank/DDBJ databases">
        <title>Anaerosacharophilus polymeroproducens gen. nov. sp. nov., an anaerobic bacterium isolated from salt field.</title>
        <authorList>
            <person name="Kim W."/>
            <person name="Yang S.-H."/>
            <person name="Oh J."/>
            <person name="Lee J.-H."/>
            <person name="Kwon K.K."/>
        </authorList>
    </citation>
    <scope>NUCLEOTIDE SEQUENCE [LARGE SCALE GENOMIC DNA]</scope>
    <source>
        <strain evidence="2 3">MCWD5</strain>
    </source>
</reference>
<keyword evidence="3" id="KW-1185">Reference proteome</keyword>
<protein>
    <recommendedName>
        <fullName evidence="4">P/Homo B domain-containing protein</fullName>
    </recommendedName>
</protein>
<feature type="signal peptide" evidence="1">
    <location>
        <begin position="1"/>
        <end position="24"/>
    </location>
</feature>
<name>A0A371B0C2_9FIRM</name>
<sequence>MKKILGLITSFVLLCIVGVMTVSAAEIPQEANVSSVFSEANGNINLSTNYFTGNTVKMNSYNGVRSTISNISSGTVTGIDPKVTSVTLNVTVSSGSSPFYLYVEDPHGNVDFTTVSKSSSVFLNSFNGVHPYGKWKVYIVTNGIVSTATARMKVNYSN</sequence>
<evidence type="ECO:0000313" key="3">
    <source>
        <dbReference type="Proteomes" id="UP000255036"/>
    </source>
</evidence>
<evidence type="ECO:0008006" key="4">
    <source>
        <dbReference type="Google" id="ProtNLM"/>
    </source>
</evidence>
<dbReference type="EMBL" id="QRCT01000004">
    <property type="protein sequence ID" value="RDU25180.1"/>
    <property type="molecule type" value="Genomic_DNA"/>
</dbReference>
<proteinExistence type="predicted"/>
<dbReference type="AlphaFoldDB" id="A0A371B0C2"/>
<keyword evidence="1" id="KW-0732">Signal</keyword>
<accession>A0A371B0C2</accession>
<dbReference type="OrthoDB" id="2053821at2"/>
<feature type="chain" id="PRO_5016951605" description="P/Homo B domain-containing protein" evidence="1">
    <location>
        <begin position="25"/>
        <end position="158"/>
    </location>
</feature>
<evidence type="ECO:0000256" key="1">
    <source>
        <dbReference type="SAM" id="SignalP"/>
    </source>
</evidence>
<dbReference type="RefSeq" id="WP_115480213.1">
    <property type="nucleotide sequence ID" value="NZ_QRCT01000004.1"/>
</dbReference>